<reference evidence="1" key="1">
    <citation type="journal article" date="2019" name="bioRxiv">
        <title>The Genome of the Zebra Mussel, Dreissena polymorpha: A Resource for Invasive Species Research.</title>
        <authorList>
            <person name="McCartney M.A."/>
            <person name="Auch B."/>
            <person name="Kono T."/>
            <person name="Mallez S."/>
            <person name="Zhang Y."/>
            <person name="Obille A."/>
            <person name="Becker A."/>
            <person name="Abrahante J.E."/>
            <person name="Garbe J."/>
            <person name="Badalamenti J.P."/>
            <person name="Herman A."/>
            <person name="Mangelson H."/>
            <person name="Liachko I."/>
            <person name="Sullivan S."/>
            <person name="Sone E.D."/>
            <person name="Koren S."/>
            <person name="Silverstein K.A.T."/>
            <person name="Beckman K.B."/>
            <person name="Gohl D.M."/>
        </authorList>
    </citation>
    <scope>NUCLEOTIDE SEQUENCE</scope>
    <source>
        <strain evidence="1">Duluth1</strain>
        <tissue evidence="1">Whole animal</tissue>
    </source>
</reference>
<reference evidence="1" key="2">
    <citation type="submission" date="2020-11" db="EMBL/GenBank/DDBJ databases">
        <authorList>
            <person name="McCartney M.A."/>
            <person name="Auch B."/>
            <person name="Kono T."/>
            <person name="Mallez S."/>
            <person name="Becker A."/>
            <person name="Gohl D.M."/>
            <person name="Silverstein K.A.T."/>
            <person name="Koren S."/>
            <person name="Bechman K.B."/>
            <person name="Herman A."/>
            <person name="Abrahante J.E."/>
            <person name="Garbe J."/>
        </authorList>
    </citation>
    <scope>NUCLEOTIDE SEQUENCE</scope>
    <source>
        <strain evidence="1">Duluth1</strain>
        <tissue evidence="1">Whole animal</tissue>
    </source>
</reference>
<dbReference type="Proteomes" id="UP000828390">
    <property type="component" value="Unassembled WGS sequence"/>
</dbReference>
<gene>
    <name evidence="1" type="ORF">DPMN_060887</name>
</gene>
<comment type="caution">
    <text evidence="1">The sequence shown here is derived from an EMBL/GenBank/DDBJ whole genome shotgun (WGS) entry which is preliminary data.</text>
</comment>
<dbReference type="AlphaFoldDB" id="A0A9D4C613"/>
<protein>
    <submittedName>
        <fullName evidence="1">Uncharacterized protein</fullName>
    </submittedName>
</protein>
<keyword evidence="2" id="KW-1185">Reference proteome</keyword>
<evidence type="ECO:0000313" key="2">
    <source>
        <dbReference type="Proteomes" id="UP000828390"/>
    </source>
</evidence>
<organism evidence="1 2">
    <name type="scientific">Dreissena polymorpha</name>
    <name type="common">Zebra mussel</name>
    <name type="synonym">Mytilus polymorpha</name>
    <dbReference type="NCBI Taxonomy" id="45954"/>
    <lineage>
        <taxon>Eukaryota</taxon>
        <taxon>Metazoa</taxon>
        <taxon>Spiralia</taxon>
        <taxon>Lophotrochozoa</taxon>
        <taxon>Mollusca</taxon>
        <taxon>Bivalvia</taxon>
        <taxon>Autobranchia</taxon>
        <taxon>Heteroconchia</taxon>
        <taxon>Euheterodonta</taxon>
        <taxon>Imparidentia</taxon>
        <taxon>Neoheterodontei</taxon>
        <taxon>Myida</taxon>
        <taxon>Dreissenoidea</taxon>
        <taxon>Dreissenidae</taxon>
        <taxon>Dreissena</taxon>
    </lineage>
</organism>
<proteinExistence type="predicted"/>
<accession>A0A9D4C613</accession>
<dbReference type="EMBL" id="JAIWYP010000013">
    <property type="protein sequence ID" value="KAH3718088.1"/>
    <property type="molecule type" value="Genomic_DNA"/>
</dbReference>
<evidence type="ECO:0000313" key="1">
    <source>
        <dbReference type="EMBL" id="KAH3718088.1"/>
    </source>
</evidence>
<sequence length="91" mass="10348">MALMSLSVQQPKRPLLPHQQRRLQAQRQVFVLNTSVKTAPVSRSMKCVTTLATVPNIATMKRNALVPQGRFSRPRRLLPLQHNHIAEWTNG</sequence>
<name>A0A9D4C613_DREPO</name>